<gene>
    <name evidence="1" type="ORF">I6E12_12000</name>
</gene>
<comment type="caution">
    <text evidence="1">The sequence shown here is derived from an EMBL/GenBank/DDBJ whole genome shotgun (WGS) entry which is preliminary data.</text>
</comment>
<organism evidence="1 2">
    <name type="scientific">Xylanibacter brevis</name>
    <dbReference type="NCBI Taxonomy" id="83231"/>
    <lineage>
        <taxon>Bacteria</taxon>
        <taxon>Pseudomonadati</taxon>
        <taxon>Bacteroidota</taxon>
        <taxon>Bacteroidia</taxon>
        <taxon>Bacteroidales</taxon>
        <taxon>Prevotellaceae</taxon>
        <taxon>Xylanibacter</taxon>
    </lineage>
</organism>
<evidence type="ECO:0000313" key="2">
    <source>
        <dbReference type="Proteomes" id="UP001200470"/>
    </source>
</evidence>
<keyword evidence="2" id="KW-1185">Reference proteome</keyword>
<proteinExistence type="predicted"/>
<sequence>MNSMDDKKATKREKMMNMPSYRLMVGTAKYMDKWFLDPILGFILPAGISDALLVDLSDYLMGHQFEHLGL</sequence>
<evidence type="ECO:0008006" key="3">
    <source>
        <dbReference type="Google" id="ProtNLM"/>
    </source>
</evidence>
<name>A0ABS9CIC0_9BACT</name>
<dbReference type="EMBL" id="JADYTN010000042">
    <property type="protein sequence ID" value="MCF2564819.1"/>
    <property type="molecule type" value="Genomic_DNA"/>
</dbReference>
<evidence type="ECO:0000313" key="1">
    <source>
        <dbReference type="EMBL" id="MCF2564819.1"/>
    </source>
</evidence>
<dbReference type="RefSeq" id="WP_301638690.1">
    <property type="nucleotide sequence ID" value="NZ_JADYTN010000042.1"/>
</dbReference>
<protein>
    <recommendedName>
        <fullName evidence="3">DUF1232 domain-containing protein</fullName>
    </recommendedName>
</protein>
<reference evidence="1 2" key="1">
    <citation type="submission" date="2020-12" db="EMBL/GenBank/DDBJ databases">
        <title>Whole genome sequences of gut porcine anaerobes.</title>
        <authorList>
            <person name="Kubasova T."/>
            <person name="Jahodarova E."/>
            <person name="Rychlik I."/>
        </authorList>
    </citation>
    <scope>NUCLEOTIDE SEQUENCE [LARGE SCALE GENOMIC DNA]</scope>
    <source>
        <strain evidence="1 2">An925</strain>
    </source>
</reference>
<dbReference type="Proteomes" id="UP001200470">
    <property type="component" value="Unassembled WGS sequence"/>
</dbReference>
<accession>A0ABS9CIC0</accession>